<sequence length="104" mass="11639">MDAMEKLKLTRELRQLVDVIPVQKGMEKLHSTKRLRELIELLSGKVAEAVNELYQSIIDGKAEASVELLMKVRAEAEKNLQDPLLIDAVNVLIVQVNEMVGTAD</sequence>
<name>A0A1H3M125_9GAMM</name>
<organism evidence="1 2">
    <name type="scientific">Acinetobacter kyonggiensis</name>
    <dbReference type="NCBI Taxonomy" id="595670"/>
    <lineage>
        <taxon>Bacteria</taxon>
        <taxon>Pseudomonadati</taxon>
        <taxon>Pseudomonadota</taxon>
        <taxon>Gammaproteobacteria</taxon>
        <taxon>Moraxellales</taxon>
        <taxon>Moraxellaceae</taxon>
        <taxon>Acinetobacter</taxon>
    </lineage>
</organism>
<proteinExistence type="predicted"/>
<dbReference type="EMBL" id="FNPK01000022">
    <property type="protein sequence ID" value="SDY70263.1"/>
    <property type="molecule type" value="Genomic_DNA"/>
</dbReference>
<gene>
    <name evidence="1" type="ORF">SAMN05421643_12235</name>
</gene>
<dbReference type="Proteomes" id="UP000199035">
    <property type="component" value="Unassembled WGS sequence"/>
</dbReference>
<protein>
    <submittedName>
        <fullName evidence="1">Uncharacterized protein</fullName>
    </submittedName>
</protein>
<evidence type="ECO:0000313" key="2">
    <source>
        <dbReference type="Proteomes" id="UP000199035"/>
    </source>
</evidence>
<evidence type="ECO:0000313" key="1">
    <source>
        <dbReference type="EMBL" id="SDY70263.1"/>
    </source>
</evidence>
<keyword evidence="2" id="KW-1185">Reference proteome</keyword>
<dbReference type="RefSeq" id="WP_092691940.1">
    <property type="nucleotide sequence ID" value="NZ_FNPK01000022.1"/>
</dbReference>
<accession>A0A1H3M125</accession>
<dbReference type="STRING" id="595670.SAMN05421643_12235"/>
<dbReference type="AlphaFoldDB" id="A0A1H3M125"/>
<reference evidence="2" key="1">
    <citation type="submission" date="2016-10" db="EMBL/GenBank/DDBJ databases">
        <authorList>
            <person name="Varghese N."/>
            <person name="Submissions S."/>
        </authorList>
    </citation>
    <scope>NUCLEOTIDE SEQUENCE [LARGE SCALE GENOMIC DNA]</scope>
    <source>
        <strain evidence="2">ANC 5109</strain>
    </source>
</reference>